<dbReference type="WBParaSite" id="GPLIN_001635100">
    <property type="protein sequence ID" value="GPLIN_001635100"/>
    <property type="gene ID" value="GPLIN_001635100"/>
</dbReference>
<dbReference type="GO" id="GO:0006355">
    <property type="term" value="P:regulation of DNA-templated transcription"/>
    <property type="evidence" value="ECO:0007669"/>
    <property type="project" value="InterPro"/>
</dbReference>
<proteinExistence type="predicted"/>
<evidence type="ECO:0000313" key="5">
    <source>
        <dbReference type="WBParaSite" id="GPLIN_001635100"/>
    </source>
</evidence>
<protein>
    <submittedName>
        <fullName evidence="5">Paired amphipathic helix</fullName>
    </submittedName>
</protein>
<evidence type="ECO:0000256" key="1">
    <source>
        <dbReference type="ARBA" id="ARBA00004123"/>
    </source>
</evidence>
<dbReference type="PROSITE" id="PS51477">
    <property type="entry name" value="PAH"/>
    <property type="match status" value="1"/>
</dbReference>
<dbReference type="InterPro" id="IPR003822">
    <property type="entry name" value="PAH"/>
</dbReference>
<dbReference type="FunFam" id="1.20.1160.11:FF:000002">
    <property type="entry name" value="Paired amphipathic helix protein SIN3"/>
    <property type="match status" value="1"/>
</dbReference>
<dbReference type="GO" id="GO:0005634">
    <property type="term" value="C:nucleus"/>
    <property type="evidence" value="ECO:0007669"/>
    <property type="project" value="UniProtKB-SubCell"/>
</dbReference>
<accession>A0A183CTZ3</accession>
<comment type="subcellular location">
    <subcellularLocation>
        <location evidence="1 3">Nucleus</location>
    </subcellularLocation>
</comment>
<evidence type="ECO:0000256" key="2">
    <source>
        <dbReference type="ARBA" id="ARBA00023242"/>
    </source>
</evidence>
<organism evidence="4 5">
    <name type="scientific">Globodera pallida</name>
    <name type="common">Potato cyst nematode worm</name>
    <name type="synonym">Heterodera pallida</name>
    <dbReference type="NCBI Taxonomy" id="36090"/>
    <lineage>
        <taxon>Eukaryota</taxon>
        <taxon>Metazoa</taxon>
        <taxon>Ecdysozoa</taxon>
        <taxon>Nematoda</taxon>
        <taxon>Chromadorea</taxon>
        <taxon>Rhabditida</taxon>
        <taxon>Tylenchina</taxon>
        <taxon>Tylenchomorpha</taxon>
        <taxon>Tylenchoidea</taxon>
        <taxon>Heteroderidae</taxon>
        <taxon>Heteroderinae</taxon>
        <taxon>Globodera</taxon>
    </lineage>
</organism>
<dbReference type="SUPFAM" id="SSF47762">
    <property type="entry name" value="PAH2 domain"/>
    <property type="match status" value="1"/>
</dbReference>
<sequence length="139" mass="15648">MTTSTSAVASKKQIGKEQSNLNAKKAKAPVSKMTYAVSVPEILEEIPLKDFVIFEKIHRALQSETVFENFIRTLALYNKNLVSRSELTDLVTPFLAEHPELLKQFKDILGGLVTIGLHPRKQRPLEDRLPQDLAEHIGQ</sequence>
<keyword evidence="2 3" id="KW-0539">Nucleus</keyword>
<name>A0A183CTZ3_GLOPA</name>
<evidence type="ECO:0000256" key="3">
    <source>
        <dbReference type="PROSITE-ProRule" id="PRU00810"/>
    </source>
</evidence>
<dbReference type="InterPro" id="IPR036600">
    <property type="entry name" value="PAH_sf"/>
</dbReference>
<reference evidence="5" key="2">
    <citation type="submission" date="2016-06" db="UniProtKB">
        <authorList>
            <consortium name="WormBaseParasite"/>
        </authorList>
    </citation>
    <scope>IDENTIFICATION</scope>
</reference>
<keyword evidence="4" id="KW-1185">Reference proteome</keyword>
<dbReference type="Proteomes" id="UP000050741">
    <property type="component" value="Unassembled WGS sequence"/>
</dbReference>
<dbReference type="AlphaFoldDB" id="A0A183CTZ3"/>
<dbReference type="Pfam" id="PF02671">
    <property type="entry name" value="PAH"/>
    <property type="match status" value="1"/>
</dbReference>
<reference evidence="4" key="1">
    <citation type="submission" date="2014-05" db="EMBL/GenBank/DDBJ databases">
        <title>The genome and life-stage specific transcriptomes of Globodera pallida elucidate key aspects of plant parasitism by a cyst nematode.</title>
        <authorList>
            <person name="Cotton J.A."/>
            <person name="Lilley C.J."/>
            <person name="Jones L.M."/>
            <person name="Kikuchi T."/>
            <person name="Reid A.J."/>
            <person name="Thorpe P."/>
            <person name="Tsai I.J."/>
            <person name="Beasley H."/>
            <person name="Blok V."/>
            <person name="Cock P.J.A."/>
            <person name="Van den Akker S.E."/>
            <person name="Holroyd N."/>
            <person name="Hunt M."/>
            <person name="Mantelin S."/>
            <person name="Naghra H."/>
            <person name="Pain A."/>
            <person name="Palomares-Rius J.E."/>
            <person name="Zarowiecki M."/>
            <person name="Berriman M."/>
            <person name="Jones J.T."/>
            <person name="Urwin P.E."/>
        </authorList>
    </citation>
    <scope>NUCLEOTIDE SEQUENCE [LARGE SCALE GENOMIC DNA]</scope>
    <source>
        <strain evidence="4">Lindley</strain>
    </source>
</reference>
<evidence type="ECO:0000313" key="4">
    <source>
        <dbReference type="Proteomes" id="UP000050741"/>
    </source>
</evidence>
<dbReference type="Gene3D" id="1.20.1160.11">
    <property type="entry name" value="Paired amphipathic helix"/>
    <property type="match status" value="1"/>
</dbReference>